<dbReference type="Proteomes" id="UP000548632">
    <property type="component" value="Unassembled WGS sequence"/>
</dbReference>
<dbReference type="NCBIfam" id="NF003661">
    <property type="entry name" value="PRK05291.1-3"/>
    <property type="match status" value="1"/>
</dbReference>
<dbReference type="SUPFAM" id="SSF52540">
    <property type="entry name" value="P-loop containing nucleoside triphosphate hydrolases"/>
    <property type="match status" value="1"/>
</dbReference>
<dbReference type="InterPro" id="IPR018948">
    <property type="entry name" value="GTP-bd_TrmE_N"/>
</dbReference>
<dbReference type="InterPro" id="IPR031168">
    <property type="entry name" value="G_TrmE"/>
</dbReference>
<dbReference type="InterPro" id="IPR005225">
    <property type="entry name" value="Small_GTP-bd"/>
</dbReference>
<comment type="caution">
    <text evidence="6">Lacks conserved residue(s) required for the propagation of feature annotation.</text>
</comment>
<keyword evidence="2 6" id="KW-0819">tRNA processing</keyword>
<keyword evidence="4 6" id="KW-0630">Potassium</keyword>
<evidence type="ECO:0000256" key="2">
    <source>
        <dbReference type="ARBA" id="ARBA00022694"/>
    </source>
</evidence>
<comment type="function">
    <text evidence="6">Exhibits a very high intrinsic GTPase hydrolysis rate. Involved in the addition of a carboxymethylaminomethyl (cmnm) group at the wobble position (U34) of certain tRNAs, forming tRNA-cmnm(5)s(2)U34.</text>
</comment>
<evidence type="ECO:0000256" key="3">
    <source>
        <dbReference type="ARBA" id="ARBA00022741"/>
    </source>
</evidence>
<keyword evidence="3 6" id="KW-0547">Nucleotide-binding</keyword>
<dbReference type="InterPro" id="IPR006073">
    <property type="entry name" value="GTP-bd"/>
</dbReference>
<keyword evidence="6" id="KW-0963">Cytoplasm</keyword>
<keyword evidence="5 6" id="KW-0342">GTP-binding</keyword>
<dbReference type="NCBIfam" id="TIGR00450">
    <property type="entry name" value="mnmE_trmE_thdF"/>
    <property type="match status" value="1"/>
</dbReference>
<feature type="domain" description="TrmE-type G" evidence="8">
    <location>
        <begin position="214"/>
        <end position="373"/>
    </location>
</feature>
<feature type="binding site" evidence="6">
    <location>
        <begin position="243"/>
        <end position="249"/>
    </location>
    <ligand>
        <name>GTP</name>
        <dbReference type="ChEBI" id="CHEBI:37565"/>
    </ligand>
</feature>
<sequence length="450" mass="49339">MSTDTIVAIATPQGRGGIGIVRLSGMLVNQIAVVLLKQLPQPRTVYWGNFYDEQGAVLDRGIALYFPAPHSFTGESIIELHAHGSPVVLDLLMAVTLRLGARLARPGEFTERAFLNGKLDLTQAEAIADLIASSTVTQAKLAQRTLQGALSKQVNVLLKQLIELRVQLEVCLDFSDEDLDFINHTDIDNQLNQLMSAMQTLLDCAQQGELMRDGISVVIAGPPNAGKSSLLNTLSGQDTAIVTPIPGTTRDLLRTEIALDGMPVRLIDTAGLHSNSNDPIEQEGMRRARVEIEQADRVLWVIDATTDIDNSECNQNLQQFSSSIPVTIIHNKIDLMNQLPFVREQSGYTTIGLSAKTGIGIELLQQHLKHSVNYRDLADNAFLARRRHLEALRQTQVQLQSAAQAQQQNAPIEYVAEELRLAQVALGQITGVFRSDDLLNVIFADFCIGK</sequence>
<feature type="binding site" evidence="6">
    <location>
        <position position="249"/>
    </location>
    <ligand>
        <name>Mg(2+)</name>
        <dbReference type="ChEBI" id="CHEBI:18420"/>
    </ligand>
</feature>
<dbReference type="RefSeq" id="WP_182584661.1">
    <property type="nucleotide sequence ID" value="NZ_JABVCQ010000033.1"/>
</dbReference>
<comment type="subunit">
    <text evidence="6">Homodimer. Heterotetramer of two MnmE and two MnmG subunits.</text>
</comment>
<organism evidence="9 10">
    <name type="scientific">Thiospirillum jenense</name>
    <dbReference type="NCBI Taxonomy" id="1653858"/>
    <lineage>
        <taxon>Bacteria</taxon>
        <taxon>Pseudomonadati</taxon>
        <taxon>Pseudomonadota</taxon>
        <taxon>Gammaproteobacteria</taxon>
        <taxon>Chromatiales</taxon>
        <taxon>Chromatiaceae</taxon>
        <taxon>Thiospirillum</taxon>
    </lineage>
</organism>
<dbReference type="InterPro" id="IPR027417">
    <property type="entry name" value="P-loop_NTPase"/>
</dbReference>
<feature type="binding site" evidence="6">
    <location>
        <begin position="224"/>
        <end position="229"/>
    </location>
    <ligand>
        <name>GTP</name>
        <dbReference type="ChEBI" id="CHEBI:37565"/>
    </ligand>
</feature>
<feature type="binding site" evidence="6">
    <location>
        <position position="79"/>
    </location>
    <ligand>
        <name>(6S)-5-formyl-5,6,7,8-tetrahydrofolate</name>
        <dbReference type="ChEBI" id="CHEBI:57457"/>
    </ligand>
</feature>
<dbReference type="AlphaFoldDB" id="A0A839HJ66"/>
<keyword evidence="6" id="KW-0460">Magnesium</keyword>
<feature type="binding site" evidence="6">
    <location>
        <position position="245"/>
    </location>
    <ligand>
        <name>K(+)</name>
        <dbReference type="ChEBI" id="CHEBI:29103"/>
    </ligand>
</feature>
<feature type="binding site" evidence="6">
    <location>
        <position position="224"/>
    </location>
    <ligand>
        <name>K(+)</name>
        <dbReference type="ChEBI" id="CHEBI:29103"/>
    </ligand>
</feature>
<proteinExistence type="inferred from homology"/>
<comment type="similarity">
    <text evidence="1 6 7">Belongs to the TRAFAC class TrmE-Era-EngA-EngB-Septin-like GTPase superfamily. TrmE GTPase family.</text>
</comment>
<comment type="cofactor">
    <cofactor evidence="6">
        <name>K(+)</name>
        <dbReference type="ChEBI" id="CHEBI:29103"/>
    </cofactor>
    <text evidence="6">Binds 1 potassium ion per subunit.</text>
</comment>
<dbReference type="Gene3D" id="1.20.120.430">
    <property type="entry name" value="tRNA modification GTPase MnmE domain 2"/>
    <property type="match status" value="1"/>
</dbReference>
<feature type="binding site" evidence="6">
    <location>
        <position position="118"/>
    </location>
    <ligand>
        <name>(6S)-5-formyl-5,6,7,8-tetrahydrofolate</name>
        <dbReference type="ChEBI" id="CHEBI:57457"/>
    </ligand>
</feature>
<feature type="binding site" evidence="6">
    <location>
        <begin position="268"/>
        <end position="271"/>
    </location>
    <ligand>
        <name>GTP</name>
        <dbReference type="ChEBI" id="CHEBI:37565"/>
    </ligand>
</feature>
<gene>
    <name evidence="6 9" type="primary">mnmE</name>
    <name evidence="6" type="synonym">trmE</name>
    <name evidence="9" type="ORF">HUK38_12490</name>
</gene>
<feature type="binding site" evidence="6">
    <location>
        <position position="450"/>
    </location>
    <ligand>
        <name>(6S)-5-formyl-5,6,7,8-tetrahydrofolate</name>
        <dbReference type="ChEBI" id="CHEBI:57457"/>
    </ligand>
</feature>
<keyword evidence="10" id="KW-1185">Reference proteome</keyword>
<comment type="caution">
    <text evidence="9">The sequence shown here is derived from an EMBL/GenBank/DDBJ whole genome shotgun (WGS) entry which is preliminary data.</text>
</comment>
<dbReference type="InterPro" id="IPR004520">
    <property type="entry name" value="GTPase_MnmE"/>
</dbReference>
<dbReference type="EMBL" id="JABVCQ010000033">
    <property type="protein sequence ID" value="MBB1127036.1"/>
    <property type="molecule type" value="Genomic_DNA"/>
</dbReference>
<dbReference type="GO" id="GO:0002098">
    <property type="term" value="P:tRNA wobble uridine modification"/>
    <property type="evidence" value="ECO:0007669"/>
    <property type="project" value="TreeGrafter"/>
</dbReference>
<dbReference type="GO" id="GO:0003924">
    <property type="term" value="F:GTPase activity"/>
    <property type="evidence" value="ECO:0007669"/>
    <property type="project" value="UniProtKB-UniRule"/>
</dbReference>
<keyword evidence="6" id="KW-0378">Hydrolase</keyword>
<evidence type="ECO:0000256" key="5">
    <source>
        <dbReference type="ARBA" id="ARBA00023134"/>
    </source>
</evidence>
<dbReference type="InterPro" id="IPR027368">
    <property type="entry name" value="MnmE_dom2"/>
</dbReference>
<protein>
    <recommendedName>
        <fullName evidence="6">tRNA modification GTPase MnmE</fullName>
        <ecNumber evidence="6">3.6.-.-</ecNumber>
    </recommendedName>
</protein>
<feature type="binding site" evidence="6">
    <location>
        <position position="243"/>
    </location>
    <ligand>
        <name>K(+)</name>
        <dbReference type="ChEBI" id="CHEBI:29103"/>
    </ligand>
</feature>
<dbReference type="GO" id="GO:0005829">
    <property type="term" value="C:cytosol"/>
    <property type="evidence" value="ECO:0007669"/>
    <property type="project" value="TreeGrafter"/>
</dbReference>
<dbReference type="Gene3D" id="3.40.50.300">
    <property type="entry name" value="P-loop containing nucleotide triphosphate hydrolases"/>
    <property type="match status" value="1"/>
</dbReference>
<dbReference type="InterPro" id="IPR027266">
    <property type="entry name" value="TrmE/GcvT-like"/>
</dbReference>
<dbReference type="GO" id="GO:0030488">
    <property type="term" value="P:tRNA methylation"/>
    <property type="evidence" value="ECO:0007669"/>
    <property type="project" value="TreeGrafter"/>
</dbReference>
<keyword evidence="6" id="KW-0479">Metal-binding</keyword>
<evidence type="ECO:0000259" key="8">
    <source>
        <dbReference type="PROSITE" id="PS51709"/>
    </source>
</evidence>
<dbReference type="PANTHER" id="PTHR42714:SF2">
    <property type="entry name" value="TRNA MODIFICATION GTPASE GTPBP3, MITOCHONDRIAL"/>
    <property type="match status" value="1"/>
</dbReference>
<dbReference type="InterPro" id="IPR025867">
    <property type="entry name" value="MnmE_helical"/>
</dbReference>
<dbReference type="HAMAP" id="MF_00379">
    <property type="entry name" value="GTPase_MnmE"/>
    <property type="match status" value="1"/>
</dbReference>
<name>A0A839HJ66_9GAMM</name>
<dbReference type="PANTHER" id="PTHR42714">
    <property type="entry name" value="TRNA MODIFICATION GTPASE GTPBP3"/>
    <property type="match status" value="1"/>
</dbReference>
<dbReference type="CDD" id="cd04164">
    <property type="entry name" value="trmE"/>
    <property type="match status" value="1"/>
</dbReference>
<dbReference type="PROSITE" id="PS51709">
    <property type="entry name" value="G_TRME"/>
    <property type="match status" value="1"/>
</dbReference>
<dbReference type="NCBIfam" id="TIGR00231">
    <property type="entry name" value="small_GTP"/>
    <property type="match status" value="1"/>
</dbReference>
<accession>A0A839HJ66</accession>
<dbReference type="GO" id="GO:0005525">
    <property type="term" value="F:GTP binding"/>
    <property type="evidence" value="ECO:0007669"/>
    <property type="project" value="UniProtKB-UniRule"/>
</dbReference>
<dbReference type="EC" id="3.6.-.-" evidence="6"/>
<evidence type="ECO:0000256" key="7">
    <source>
        <dbReference type="RuleBase" id="RU003313"/>
    </source>
</evidence>
<evidence type="ECO:0000256" key="6">
    <source>
        <dbReference type="HAMAP-Rule" id="MF_00379"/>
    </source>
</evidence>
<feature type="binding site" evidence="6">
    <location>
        <position position="228"/>
    </location>
    <ligand>
        <name>Mg(2+)</name>
        <dbReference type="ChEBI" id="CHEBI:18420"/>
    </ligand>
</feature>
<dbReference type="Pfam" id="PF01926">
    <property type="entry name" value="MMR_HSR1"/>
    <property type="match status" value="1"/>
</dbReference>
<dbReference type="Pfam" id="PF10396">
    <property type="entry name" value="TrmE_N"/>
    <property type="match status" value="1"/>
</dbReference>
<dbReference type="CDD" id="cd14858">
    <property type="entry name" value="TrmE_N"/>
    <property type="match status" value="1"/>
</dbReference>
<dbReference type="Pfam" id="PF12631">
    <property type="entry name" value="MnmE_helical"/>
    <property type="match status" value="1"/>
</dbReference>
<reference evidence="9 10" key="1">
    <citation type="journal article" date="2020" name="Arch. Microbiol.">
        <title>The genome sequence of the giant phototrophic gammaproteobacterium Thiospirillum jenense gives insight into its physiological properties and phylogenetic relationships.</title>
        <authorList>
            <person name="Imhoff J.F."/>
            <person name="Meyer T.E."/>
            <person name="Kyndt J.A."/>
        </authorList>
    </citation>
    <scope>NUCLEOTIDE SEQUENCE [LARGE SCALE GENOMIC DNA]</scope>
    <source>
        <strain evidence="9 10">DSM 216</strain>
    </source>
</reference>
<feature type="binding site" evidence="6">
    <location>
        <position position="22"/>
    </location>
    <ligand>
        <name>(6S)-5-formyl-5,6,7,8-tetrahydrofolate</name>
        <dbReference type="ChEBI" id="CHEBI:57457"/>
    </ligand>
</feature>
<evidence type="ECO:0000256" key="1">
    <source>
        <dbReference type="ARBA" id="ARBA00011043"/>
    </source>
</evidence>
<dbReference type="GO" id="GO:0046872">
    <property type="term" value="F:metal ion binding"/>
    <property type="evidence" value="ECO:0007669"/>
    <property type="project" value="UniProtKB-KW"/>
</dbReference>
<evidence type="ECO:0000313" key="10">
    <source>
        <dbReference type="Proteomes" id="UP000548632"/>
    </source>
</evidence>
<evidence type="ECO:0000256" key="4">
    <source>
        <dbReference type="ARBA" id="ARBA00022958"/>
    </source>
</evidence>
<feature type="binding site" evidence="6">
    <location>
        <position position="248"/>
    </location>
    <ligand>
        <name>K(+)</name>
        <dbReference type="ChEBI" id="CHEBI:29103"/>
    </ligand>
</feature>
<comment type="subcellular location">
    <subcellularLocation>
        <location evidence="6">Cytoplasm</location>
    </subcellularLocation>
</comment>
<evidence type="ECO:0000313" key="9">
    <source>
        <dbReference type="EMBL" id="MBB1127036.1"/>
    </source>
</evidence>
<dbReference type="Gene3D" id="3.30.1360.120">
    <property type="entry name" value="Probable tRNA modification gtpase trme, domain 1"/>
    <property type="match status" value="1"/>
</dbReference>